<evidence type="ECO:0000259" key="7">
    <source>
        <dbReference type="PROSITE" id="PS50109"/>
    </source>
</evidence>
<dbReference type="InterPro" id="IPR004358">
    <property type="entry name" value="Sig_transdc_His_kin-like_C"/>
</dbReference>
<evidence type="ECO:0000256" key="3">
    <source>
        <dbReference type="ARBA" id="ARBA00022553"/>
    </source>
</evidence>
<comment type="caution">
    <text evidence="8">The sequence shown here is derived from an EMBL/GenBank/DDBJ whole genome shotgun (WGS) entry which is preliminary data.</text>
</comment>
<evidence type="ECO:0000313" key="8">
    <source>
        <dbReference type="EMBL" id="MDQ0202629.1"/>
    </source>
</evidence>
<keyword evidence="8" id="KW-0808">Transferase</keyword>
<accession>A0ABT9Y4F8</accession>
<evidence type="ECO:0000256" key="1">
    <source>
        <dbReference type="ARBA" id="ARBA00000085"/>
    </source>
</evidence>
<feature type="transmembrane region" description="Helical" evidence="6">
    <location>
        <begin position="158"/>
        <end position="183"/>
    </location>
</feature>
<dbReference type="InterPro" id="IPR005467">
    <property type="entry name" value="His_kinase_dom"/>
</dbReference>
<dbReference type="GO" id="GO:0004673">
    <property type="term" value="F:protein histidine kinase activity"/>
    <property type="evidence" value="ECO:0007669"/>
    <property type="project" value="UniProtKB-EC"/>
</dbReference>
<keyword evidence="4 8" id="KW-0418">Kinase</keyword>
<name>A0ABT9Y4F8_9FIRM</name>
<dbReference type="PROSITE" id="PS50109">
    <property type="entry name" value="HIS_KIN"/>
    <property type="match status" value="1"/>
</dbReference>
<keyword evidence="5" id="KW-0902">Two-component regulatory system</keyword>
<dbReference type="SMART" id="SM00387">
    <property type="entry name" value="HATPase_c"/>
    <property type="match status" value="1"/>
</dbReference>
<feature type="transmembrane region" description="Helical" evidence="6">
    <location>
        <begin position="128"/>
        <end position="152"/>
    </location>
</feature>
<evidence type="ECO:0000256" key="5">
    <source>
        <dbReference type="ARBA" id="ARBA00023012"/>
    </source>
</evidence>
<proteinExistence type="predicted"/>
<feature type="domain" description="Histidine kinase" evidence="7">
    <location>
        <begin position="327"/>
        <end position="433"/>
    </location>
</feature>
<dbReference type="PANTHER" id="PTHR43547">
    <property type="entry name" value="TWO-COMPONENT HISTIDINE KINASE"/>
    <property type="match status" value="1"/>
</dbReference>
<keyword evidence="6" id="KW-0472">Membrane</keyword>
<dbReference type="Proteomes" id="UP001239167">
    <property type="component" value="Unassembled WGS sequence"/>
</dbReference>
<dbReference type="Pfam" id="PF02518">
    <property type="entry name" value="HATPase_c"/>
    <property type="match status" value="1"/>
</dbReference>
<comment type="catalytic activity">
    <reaction evidence="1">
        <text>ATP + protein L-histidine = ADP + protein N-phospho-L-histidine.</text>
        <dbReference type="EC" id="2.7.13.3"/>
    </reaction>
</comment>
<organism evidence="8 9">
    <name type="scientific">Pectinatus haikarae</name>
    <dbReference type="NCBI Taxonomy" id="349096"/>
    <lineage>
        <taxon>Bacteria</taxon>
        <taxon>Bacillati</taxon>
        <taxon>Bacillota</taxon>
        <taxon>Negativicutes</taxon>
        <taxon>Selenomonadales</taxon>
        <taxon>Selenomonadaceae</taxon>
        <taxon>Pectinatus</taxon>
    </lineage>
</organism>
<dbReference type="InterPro" id="IPR036890">
    <property type="entry name" value="HATPase_C_sf"/>
</dbReference>
<keyword evidence="6" id="KW-1133">Transmembrane helix</keyword>
<evidence type="ECO:0000256" key="6">
    <source>
        <dbReference type="SAM" id="Phobius"/>
    </source>
</evidence>
<feature type="transmembrane region" description="Helical" evidence="6">
    <location>
        <begin position="58"/>
        <end position="76"/>
    </location>
</feature>
<dbReference type="RefSeq" id="WP_307222549.1">
    <property type="nucleotide sequence ID" value="NZ_CP116940.1"/>
</dbReference>
<evidence type="ECO:0000256" key="4">
    <source>
        <dbReference type="ARBA" id="ARBA00022777"/>
    </source>
</evidence>
<evidence type="ECO:0000313" key="9">
    <source>
        <dbReference type="Proteomes" id="UP001239167"/>
    </source>
</evidence>
<feature type="transmembrane region" description="Helical" evidence="6">
    <location>
        <begin position="88"/>
        <end position="108"/>
    </location>
</feature>
<protein>
    <recommendedName>
        <fullName evidence="2">histidine kinase</fullName>
        <ecNumber evidence="2">2.7.13.3</ecNumber>
    </recommendedName>
</protein>
<gene>
    <name evidence="8" type="ORF">J2S01_000322</name>
</gene>
<dbReference type="EC" id="2.7.13.3" evidence="2"/>
<keyword evidence="6" id="KW-0812">Transmembrane</keyword>
<dbReference type="PRINTS" id="PR00344">
    <property type="entry name" value="BCTRLSENSOR"/>
</dbReference>
<dbReference type="InterPro" id="IPR003594">
    <property type="entry name" value="HATPase_dom"/>
</dbReference>
<dbReference type="SUPFAM" id="SSF55874">
    <property type="entry name" value="ATPase domain of HSP90 chaperone/DNA topoisomerase II/histidine kinase"/>
    <property type="match status" value="1"/>
</dbReference>
<keyword evidence="9" id="KW-1185">Reference proteome</keyword>
<evidence type="ECO:0000256" key="2">
    <source>
        <dbReference type="ARBA" id="ARBA00012438"/>
    </source>
</evidence>
<reference evidence="8 9" key="1">
    <citation type="submission" date="2023-07" db="EMBL/GenBank/DDBJ databases">
        <title>Genomic Encyclopedia of Type Strains, Phase IV (KMG-IV): sequencing the most valuable type-strain genomes for metagenomic binning, comparative biology and taxonomic classification.</title>
        <authorList>
            <person name="Goeker M."/>
        </authorList>
    </citation>
    <scope>NUCLEOTIDE SEQUENCE [LARGE SCALE GENOMIC DNA]</scope>
    <source>
        <strain evidence="8 9">DSM 16980</strain>
    </source>
</reference>
<keyword evidence="3" id="KW-0597">Phosphoprotein</keyword>
<dbReference type="Gene3D" id="3.30.565.10">
    <property type="entry name" value="Histidine kinase-like ATPase, C-terminal domain"/>
    <property type="match status" value="1"/>
</dbReference>
<dbReference type="PANTHER" id="PTHR43547:SF10">
    <property type="entry name" value="SENSOR HISTIDINE KINASE DCUS"/>
    <property type="match status" value="1"/>
</dbReference>
<sequence length="437" mass="49945">MYPSSKRDVGMFLFMLGCVSLAGELKIHPFAGIFSKFQISLGSPVFLLFILSMRNVSLLLTGICMGAFVVVFRAVLDVYLGGIYFGQAVWFHASTFFYYFVYAGFFLIPKFDRACVYDKALQIARWSIFAEVAASIAELSATCILSGVLWSFPTLIMIFKITIIAILRCFFILSFFFLAQIYTMEIRMKQERREKEKILMVVTNVYNEVIQLSRSQKNAENATRECYKIYEELKIKAKTDQEKFLAQKVLNMAGTLHNIKKDNQRVYSGLMQITDNKDKKLDEYLPASRIMELAMNLHKKYARTLEKEIVFCMHLDKEIPKLHAYTLFSMINNMMTNAVEAIDKRGNISLFLKKDEDRLRISIVNTGSFIPANRLNLVFQPGYTTKYDSDGNASTGVGLSYVKNHVEYLGGIVKMNSDGIDNVECILYIPLEKVEEG</sequence>
<dbReference type="EMBL" id="JAUSUE010000002">
    <property type="protein sequence ID" value="MDQ0202629.1"/>
    <property type="molecule type" value="Genomic_DNA"/>
</dbReference>